<accession>A0A291DTA0</accession>
<reference evidence="1 2" key="1">
    <citation type="submission" date="2017-09" db="EMBL/GenBank/DDBJ databases">
        <title>FDA dAtabase for Regulatory Grade micrObial Sequences (FDA-ARGOS): Supporting development and validation of Infectious Disease Dx tests.</title>
        <authorList>
            <person name="Minogue T."/>
            <person name="Wolcott M."/>
            <person name="Wasieloski L."/>
            <person name="Aguilar W."/>
            <person name="Moore D."/>
            <person name="Tallon L."/>
            <person name="Sadzewicz L."/>
            <person name="Ott S."/>
            <person name="Zhao X."/>
            <person name="Nagaraj S."/>
            <person name="Vavikolanu K."/>
            <person name="Aluvathingal J."/>
            <person name="Nadendla S."/>
            <person name="Sichtig H."/>
        </authorList>
    </citation>
    <scope>NUCLEOTIDE SEQUENCE [LARGE SCALE GENOMIC DNA]</scope>
    <source>
        <strain evidence="1 2">FDAARGOS_392</strain>
    </source>
</reference>
<evidence type="ECO:0000313" key="2">
    <source>
        <dbReference type="Proteomes" id="UP000217979"/>
    </source>
</evidence>
<organism evidence="1 2">
    <name type="scientific">Cedecea neteri</name>
    <dbReference type="NCBI Taxonomy" id="158822"/>
    <lineage>
        <taxon>Bacteria</taxon>
        <taxon>Pseudomonadati</taxon>
        <taxon>Pseudomonadota</taxon>
        <taxon>Gammaproteobacteria</taxon>
        <taxon>Enterobacterales</taxon>
        <taxon>Enterobacteriaceae</taxon>
        <taxon>Cedecea</taxon>
    </lineage>
</organism>
<protein>
    <submittedName>
        <fullName evidence="1">Ubiquinol oxidase subunit II</fullName>
    </submittedName>
</protein>
<sequence length="39" mass="4326">MIITLNTPVETSLFAGKSLVSSLIRHLFSLIVENIAKIR</sequence>
<evidence type="ECO:0000313" key="1">
    <source>
        <dbReference type="EMBL" id="ATF90953.1"/>
    </source>
</evidence>
<dbReference type="EMBL" id="CP023525">
    <property type="protein sequence ID" value="ATF90953.1"/>
    <property type="molecule type" value="Genomic_DNA"/>
</dbReference>
<name>A0A291DTA0_9ENTR</name>
<dbReference type="Proteomes" id="UP000217979">
    <property type="component" value="Chromosome"/>
</dbReference>
<gene>
    <name evidence="1" type="ORF">CO704_02055</name>
</gene>
<proteinExistence type="predicted"/>
<dbReference type="AlphaFoldDB" id="A0A291DTA0"/>